<dbReference type="RefSeq" id="WP_132532858.1">
    <property type="nucleotide sequence ID" value="NZ_BMJO01000002.1"/>
</dbReference>
<dbReference type="Proteomes" id="UP000622648">
    <property type="component" value="Unassembled WGS sequence"/>
</dbReference>
<gene>
    <name evidence="3" type="ORF">EV200_104298</name>
    <name evidence="2" type="ORF">GCM10011413_11210</name>
</gene>
<dbReference type="OrthoDB" id="9761531at2"/>
<dbReference type="InterPro" id="IPR036866">
    <property type="entry name" value="RibonucZ/Hydroxyglut_hydro"/>
</dbReference>
<dbReference type="PANTHER" id="PTHR30619:SF1">
    <property type="entry name" value="RECOMBINATION PROTEIN 2"/>
    <property type="match status" value="1"/>
</dbReference>
<dbReference type="PANTHER" id="PTHR30619">
    <property type="entry name" value="DNA INTERNALIZATION/COMPETENCE PROTEIN COMEC/REC2"/>
    <property type="match status" value="1"/>
</dbReference>
<accession>A0A4R2HD64</accession>
<evidence type="ECO:0000313" key="3">
    <source>
        <dbReference type="EMBL" id="TCO25261.1"/>
    </source>
</evidence>
<dbReference type="AlphaFoldDB" id="A0A4R2HD64"/>
<evidence type="ECO:0000313" key="4">
    <source>
        <dbReference type="Proteomes" id="UP000295684"/>
    </source>
</evidence>
<dbReference type="Proteomes" id="UP000295684">
    <property type="component" value="Unassembled WGS sequence"/>
</dbReference>
<protein>
    <recommendedName>
        <fullName evidence="6">Beta-lactamase superfamily II metal-dependent hydrolase</fullName>
    </recommendedName>
</protein>
<evidence type="ECO:0000313" key="5">
    <source>
        <dbReference type="Proteomes" id="UP000622648"/>
    </source>
</evidence>
<evidence type="ECO:0000256" key="1">
    <source>
        <dbReference type="SAM" id="SignalP"/>
    </source>
</evidence>
<dbReference type="InterPro" id="IPR052159">
    <property type="entry name" value="Competence_DNA_uptake"/>
</dbReference>
<reference evidence="5" key="2">
    <citation type="journal article" date="2019" name="Int. J. Syst. Evol. Microbiol.">
        <title>The Global Catalogue of Microorganisms (GCM) 10K type strain sequencing project: providing services to taxonomists for standard genome sequencing and annotation.</title>
        <authorList>
            <consortium name="The Broad Institute Genomics Platform"/>
            <consortium name="The Broad Institute Genome Sequencing Center for Infectious Disease"/>
            <person name="Wu L."/>
            <person name="Ma J."/>
        </authorList>
    </citation>
    <scope>NUCLEOTIDE SEQUENCE [LARGE SCALE GENOMIC DNA]</scope>
    <source>
        <strain evidence="5">CGMCC 1.15644</strain>
    </source>
</reference>
<keyword evidence="5" id="KW-1185">Reference proteome</keyword>
<dbReference type="SUPFAM" id="SSF56281">
    <property type="entry name" value="Metallo-hydrolase/oxidoreductase"/>
    <property type="match status" value="1"/>
</dbReference>
<feature type="signal peptide" evidence="1">
    <location>
        <begin position="1"/>
        <end position="23"/>
    </location>
</feature>
<sequence length="439" mass="49060">MKTTRRVLNTFILLVSTFVSLHAQKLEIHQLNVDQADAAVVLTRKNDTISKIMIIDFGEDHTSELVGSYIQHVLKYTGDIDYAIVSHYDSDHYGGFNSFTKKYLLALGKKVKCLIVPGGFGPSIQYPDAGLTAGASDWNPNLKPEHTATATLKDFVTLISNPTYVQTVFQISEIKSISKSIDFDTIDNIPVTLDLVAGLQYVRGNTRRIISPKHSTNNDDGLAWVLHFGQFRFYTGGDLGGGTGNYTDHETPLATYFSSNPSYNAISLATKDSLYKGHICVAKLNHHGSKESSNDTFLSVTNPSLWLISCGQQRGFNHPNVETLERMAKAPKPINEAKLRGICITTIPYNEDTIKVTKRFADTNLYWLAFSQAQMHKQSTPFPIGTYVVTVDLKNEIQLTDVAFKETPITEQSVFSVEFHDPKKPEEKIYQVFNCHHIK</sequence>
<comment type="caution">
    <text evidence="3">The sequence shown here is derived from an EMBL/GenBank/DDBJ whole genome shotgun (WGS) entry which is preliminary data.</text>
</comment>
<evidence type="ECO:0008006" key="6">
    <source>
        <dbReference type="Google" id="ProtNLM"/>
    </source>
</evidence>
<reference evidence="2" key="1">
    <citation type="journal article" date="2014" name="Int. J. Syst. Evol. Microbiol.">
        <title>Complete genome of a new Firmicutes species belonging to the dominant human colonic microbiota ('Ruminococcus bicirculans') reveals two chromosomes and a selective capacity to utilize plant glucans.</title>
        <authorList>
            <consortium name="NISC Comparative Sequencing Program"/>
            <person name="Wegmann U."/>
            <person name="Louis P."/>
            <person name="Goesmann A."/>
            <person name="Henrissat B."/>
            <person name="Duncan S.H."/>
            <person name="Flint H.J."/>
        </authorList>
    </citation>
    <scope>NUCLEOTIDE SEQUENCE</scope>
    <source>
        <strain evidence="2">CGMCC 1.15644</strain>
    </source>
</reference>
<reference evidence="2" key="4">
    <citation type="submission" date="2024-05" db="EMBL/GenBank/DDBJ databases">
        <authorList>
            <person name="Sun Q."/>
            <person name="Zhou Y."/>
        </authorList>
    </citation>
    <scope>NUCLEOTIDE SEQUENCE</scope>
    <source>
        <strain evidence="2">CGMCC 1.15644</strain>
    </source>
</reference>
<keyword evidence="1" id="KW-0732">Signal</keyword>
<organism evidence="3 4">
    <name type="scientific">Pedobacter psychrotolerans</name>
    <dbReference type="NCBI Taxonomy" id="1843235"/>
    <lineage>
        <taxon>Bacteria</taxon>
        <taxon>Pseudomonadati</taxon>
        <taxon>Bacteroidota</taxon>
        <taxon>Sphingobacteriia</taxon>
        <taxon>Sphingobacteriales</taxon>
        <taxon>Sphingobacteriaceae</taxon>
        <taxon>Pedobacter</taxon>
    </lineage>
</organism>
<dbReference type="EMBL" id="SLWO01000004">
    <property type="protein sequence ID" value="TCO25261.1"/>
    <property type="molecule type" value="Genomic_DNA"/>
</dbReference>
<name>A0A4R2HD64_9SPHI</name>
<proteinExistence type="predicted"/>
<reference evidence="3 4" key="3">
    <citation type="submission" date="2019-03" db="EMBL/GenBank/DDBJ databases">
        <title>Genomic Encyclopedia of Type Strains, Phase IV (KMG-IV): sequencing the most valuable type-strain genomes for metagenomic binning, comparative biology and taxonomic classification.</title>
        <authorList>
            <person name="Goeker M."/>
        </authorList>
    </citation>
    <scope>NUCLEOTIDE SEQUENCE [LARGE SCALE GENOMIC DNA]</scope>
    <source>
        <strain evidence="3 4">DSM 103236</strain>
    </source>
</reference>
<feature type="chain" id="PRO_5020197241" description="Beta-lactamase superfamily II metal-dependent hydrolase" evidence="1">
    <location>
        <begin position="24"/>
        <end position="439"/>
    </location>
</feature>
<evidence type="ECO:0000313" key="2">
    <source>
        <dbReference type="EMBL" id="GGE46881.1"/>
    </source>
</evidence>
<dbReference type="EMBL" id="BMJO01000002">
    <property type="protein sequence ID" value="GGE46881.1"/>
    <property type="molecule type" value="Genomic_DNA"/>
</dbReference>
<dbReference type="Gene3D" id="3.60.15.10">
    <property type="entry name" value="Ribonuclease Z/Hydroxyacylglutathione hydrolase-like"/>
    <property type="match status" value="1"/>
</dbReference>